<dbReference type="SUPFAM" id="SSF53850">
    <property type="entry name" value="Periplasmic binding protein-like II"/>
    <property type="match status" value="1"/>
</dbReference>
<dbReference type="InterPro" id="IPR050682">
    <property type="entry name" value="ModA/WtpA"/>
</dbReference>
<dbReference type="PIRSF" id="PIRSF004846">
    <property type="entry name" value="ModA"/>
    <property type="match status" value="1"/>
</dbReference>
<protein>
    <submittedName>
        <fullName evidence="6">Molybdate ABC transporter substrate-binding protein</fullName>
    </submittedName>
</protein>
<dbReference type="NCBIfam" id="TIGR01256">
    <property type="entry name" value="modA"/>
    <property type="match status" value="1"/>
</dbReference>
<dbReference type="InterPro" id="IPR005950">
    <property type="entry name" value="ModA"/>
</dbReference>
<comment type="similarity">
    <text evidence="1">Belongs to the bacterial solute-binding protein ModA family.</text>
</comment>
<dbReference type="FunFam" id="3.40.190.10:FF:000035">
    <property type="entry name" value="Molybdate ABC transporter substrate-binding protein"/>
    <property type="match status" value="1"/>
</dbReference>
<dbReference type="GO" id="GO:1901359">
    <property type="term" value="F:tungstate binding"/>
    <property type="evidence" value="ECO:0007669"/>
    <property type="project" value="UniProtKB-ARBA"/>
</dbReference>
<evidence type="ECO:0000256" key="4">
    <source>
        <dbReference type="ARBA" id="ARBA00022729"/>
    </source>
</evidence>
<evidence type="ECO:0000313" key="6">
    <source>
        <dbReference type="EMBL" id="PZD96117.1"/>
    </source>
</evidence>
<dbReference type="Gene3D" id="3.40.190.10">
    <property type="entry name" value="Periplasmic binding protein-like II"/>
    <property type="match status" value="2"/>
</dbReference>
<accession>A0A2W1LX71</accession>
<feature type="binding site" evidence="5">
    <location>
        <position position="77"/>
    </location>
    <ligand>
        <name>molybdate</name>
        <dbReference type="ChEBI" id="CHEBI:36264"/>
    </ligand>
</feature>
<evidence type="ECO:0000256" key="1">
    <source>
        <dbReference type="ARBA" id="ARBA00009175"/>
    </source>
</evidence>
<feature type="binding site" evidence="5">
    <location>
        <position position="202"/>
    </location>
    <ligand>
        <name>molybdate</name>
        <dbReference type="ChEBI" id="CHEBI:36264"/>
    </ligand>
</feature>
<feature type="binding site" evidence="5">
    <location>
        <position position="49"/>
    </location>
    <ligand>
        <name>molybdate</name>
        <dbReference type="ChEBI" id="CHEBI:36264"/>
    </ligand>
</feature>
<feature type="binding site" evidence="5">
    <location>
        <position position="157"/>
    </location>
    <ligand>
        <name>molybdate</name>
        <dbReference type="ChEBI" id="CHEBI:36264"/>
    </ligand>
</feature>
<dbReference type="PANTHER" id="PTHR30632">
    <property type="entry name" value="MOLYBDATE-BINDING PERIPLASMIC PROTEIN"/>
    <property type="match status" value="1"/>
</dbReference>
<dbReference type="Pfam" id="PF13531">
    <property type="entry name" value="SBP_bac_11"/>
    <property type="match status" value="1"/>
</dbReference>
<sequence length="271" mass="29412">MKERLSGMMPIRLLLLYLFLLLGAMLTSGCAGQGSQADRTELIVSAAASLQDSLRELAAAYEQLHPEVAITLNFGSSGSLAKQIAEGAPVDLFLSAGTAPMDKLSSSKAVVSRMPLLLNELVLITPAGAAVQPSKLEDLLHDEIKRIAVGEPDVVPAGGYTRETLEYAGLWKMLKPKLIMAKDVRQVLTYVESGNAEAGFVYSTDAASSSGTSIVYWVPELWHSPIIYEAAVVEQSSNRKEAEALLNYMLNEEASDLFRDYGFRIPTEQKE</sequence>
<reference evidence="6 7" key="1">
    <citation type="submission" date="2018-06" db="EMBL/GenBank/DDBJ databases">
        <title>Paenibacillus imtechensis sp. nov.</title>
        <authorList>
            <person name="Pinnaka A.K."/>
            <person name="Singh H."/>
            <person name="Kaur M."/>
        </authorList>
    </citation>
    <scope>NUCLEOTIDE SEQUENCE [LARGE SCALE GENOMIC DNA]</scope>
    <source>
        <strain evidence="6 7">SMB1</strain>
    </source>
</reference>
<feature type="binding site" evidence="5">
    <location>
        <position position="184"/>
    </location>
    <ligand>
        <name>molybdate</name>
        <dbReference type="ChEBI" id="CHEBI:36264"/>
    </ligand>
</feature>
<gene>
    <name evidence="6" type="primary">modA</name>
    <name evidence="6" type="ORF">DNH61_09390</name>
</gene>
<keyword evidence="4" id="KW-0732">Signal</keyword>
<dbReference type="GO" id="GO:0046872">
    <property type="term" value="F:metal ion binding"/>
    <property type="evidence" value="ECO:0007669"/>
    <property type="project" value="UniProtKB-KW"/>
</dbReference>
<dbReference type="GO" id="GO:0015689">
    <property type="term" value="P:molybdate ion transport"/>
    <property type="evidence" value="ECO:0007669"/>
    <property type="project" value="InterPro"/>
</dbReference>
<proteinExistence type="inferred from homology"/>
<evidence type="ECO:0000313" key="7">
    <source>
        <dbReference type="Proteomes" id="UP000249522"/>
    </source>
</evidence>
<dbReference type="RefSeq" id="WP_111146405.1">
    <property type="nucleotide sequence ID" value="NZ_QKRB01000042.1"/>
</dbReference>
<organism evidence="6 7">
    <name type="scientific">Paenibacillus sambharensis</name>
    <dbReference type="NCBI Taxonomy" id="1803190"/>
    <lineage>
        <taxon>Bacteria</taxon>
        <taxon>Bacillati</taxon>
        <taxon>Bacillota</taxon>
        <taxon>Bacilli</taxon>
        <taxon>Bacillales</taxon>
        <taxon>Paenibacillaceae</taxon>
        <taxon>Paenibacillus</taxon>
    </lineage>
</organism>
<keyword evidence="2 5" id="KW-0500">Molybdenum</keyword>
<dbReference type="OrthoDB" id="9785015at2"/>
<name>A0A2W1LX71_9BACL</name>
<dbReference type="GO" id="GO:0030973">
    <property type="term" value="F:molybdate ion binding"/>
    <property type="evidence" value="ECO:0007669"/>
    <property type="project" value="UniProtKB-ARBA"/>
</dbReference>
<comment type="caution">
    <text evidence="6">The sequence shown here is derived from an EMBL/GenBank/DDBJ whole genome shotgun (WGS) entry which is preliminary data.</text>
</comment>
<dbReference type="PANTHER" id="PTHR30632:SF0">
    <property type="entry name" value="SULFATE-BINDING PROTEIN"/>
    <property type="match status" value="1"/>
</dbReference>
<evidence type="ECO:0000256" key="2">
    <source>
        <dbReference type="ARBA" id="ARBA00022505"/>
    </source>
</evidence>
<keyword evidence="3 5" id="KW-0479">Metal-binding</keyword>
<dbReference type="PROSITE" id="PS51257">
    <property type="entry name" value="PROKAR_LIPOPROTEIN"/>
    <property type="match status" value="1"/>
</dbReference>
<keyword evidence="7" id="KW-1185">Reference proteome</keyword>
<dbReference type="Proteomes" id="UP000249522">
    <property type="component" value="Unassembled WGS sequence"/>
</dbReference>
<dbReference type="InterPro" id="IPR041879">
    <property type="entry name" value="YvgL-like_PBP2"/>
</dbReference>
<dbReference type="EMBL" id="QKRB01000042">
    <property type="protein sequence ID" value="PZD96117.1"/>
    <property type="molecule type" value="Genomic_DNA"/>
</dbReference>
<evidence type="ECO:0000256" key="3">
    <source>
        <dbReference type="ARBA" id="ARBA00022723"/>
    </source>
</evidence>
<dbReference type="AlphaFoldDB" id="A0A2W1LX71"/>
<evidence type="ECO:0000256" key="5">
    <source>
        <dbReference type="PIRSR" id="PIRSR004846-1"/>
    </source>
</evidence>
<dbReference type="CDD" id="cd13537">
    <property type="entry name" value="PBP2_YvgL_like"/>
    <property type="match status" value="1"/>
</dbReference>